<evidence type="ECO:0000259" key="1">
    <source>
        <dbReference type="PROSITE" id="PS51471"/>
    </source>
</evidence>
<organism evidence="2 3">
    <name type="scientific">Mesorhizobium hungaricum</name>
    <dbReference type="NCBI Taxonomy" id="1566387"/>
    <lineage>
        <taxon>Bacteria</taxon>
        <taxon>Pseudomonadati</taxon>
        <taxon>Pseudomonadota</taxon>
        <taxon>Alphaproteobacteria</taxon>
        <taxon>Hyphomicrobiales</taxon>
        <taxon>Phyllobacteriaceae</taxon>
        <taxon>Mesorhizobium</taxon>
    </lineage>
</organism>
<dbReference type="Proteomes" id="UP000094412">
    <property type="component" value="Unassembled WGS sequence"/>
</dbReference>
<dbReference type="InterPro" id="IPR037151">
    <property type="entry name" value="AlkB-like_sf"/>
</dbReference>
<comment type="caution">
    <text evidence="2">The sequence shown here is derived from an EMBL/GenBank/DDBJ whole genome shotgun (WGS) entry which is preliminary data.</text>
</comment>
<evidence type="ECO:0000313" key="2">
    <source>
        <dbReference type="EMBL" id="OCX24938.1"/>
    </source>
</evidence>
<dbReference type="Pfam" id="PF13532">
    <property type="entry name" value="2OG-FeII_Oxy_2"/>
    <property type="match status" value="1"/>
</dbReference>
<dbReference type="GO" id="GO:0070988">
    <property type="term" value="P:demethylation"/>
    <property type="evidence" value="ECO:0007669"/>
    <property type="project" value="InterPro"/>
</dbReference>
<dbReference type="PANTHER" id="PTHR12463">
    <property type="entry name" value="OXYGENASE-RELATED"/>
    <property type="match status" value="1"/>
</dbReference>
<sequence length="188" mass="21850">MTQGDLFASQDRLPDGFLYREHLISDEEESDLVRRLRELPFKPFDFHGHLANRRVVGFGLRYDYDRRAVVEAAPIPEFLMPLREKVAQLAGRSAKAFEQVLINEYREGAGIGWHRDKPQFGEVAGVSLLAACSFRLRRKDGLKWDRKTITVKPRSAYLMTGRSRDEWEHSIPPVARHRYSITLRTLRI</sequence>
<dbReference type="InterPro" id="IPR032857">
    <property type="entry name" value="ALKBH4"/>
</dbReference>
<dbReference type="OrthoDB" id="278699at2"/>
<gene>
    <name evidence="2" type="ORF">QV13_01065</name>
</gene>
<protein>
    <submittedName>
        <fullName evidence="2">2OG-Fe(II) oxygenase</fullName>
    </submittedName>
</protein>
<evidence type="ECO:0000313" key="3">
    <source>
        <dbReference type="Proteomes" id="UP000094412"/>
    </source>
</evidence>
<proteinExistence type="predicted"/>
<dbReference type="GO" id="GO:0016491">
    <property type="term" value="F:oxidoreductase activity"/>
    <property type="evidence" value="ECO:0007669"/>
    <property type="project" value="TreeGrafter"/>
</dbReference>
<dbReference type="STRING" id="1566387.QV13_01065"/>
<accession>A0A1C2ED50</accession>
<dbReference type="PANTHER" id="PTHR12463:SF1">
    <property type="entry name" value="2-OXOGLUTARATE AND FE-DEPENDENT OXYGENASE FAMILY PROTEIN"/>
    <property type="match status" value="1"/>
</dbReference>
<dbReference type="SUPFAM" id="SSF51197">
    <property type="entry name" value="Clavaminate synthase-like"/>
    <property type="match status" value="1"/>
</dbReference>
<dbReference type="GO" id="GO:0032451">
    <property type="term" value="F:demethylase activity"/>
    <property type="evidence" value="ECO:0007669"/>
    <property type="project" value="TreeGrafter"/>
</dbReference>
<keyword evidence="3" id="KW-1185">Reference proteome</keyword>
<dbReference type="PROSITE" id="PS51471">
    <property type="entry name" value="FE2OG_OXY"/>
    <property type="match status" value="1"/>
</dbReference>
<dbReference type="RefSeq" id="WP_065996653.1">
    <property type="nucleotide sequence ID" value="NZ_MDEO01000019.1"/>
</dbReference>
<name>A0A1C2ED50_9HYPH</name>
<dbReference type="EMBL" id="MDEO01000019">
    <property type="protein sequence ID" value="OCX24938.1"/>
    <property type="molecule type" value="Genomic_DNA"/>
</dbReference>
<reference evidence="2 3" key="1">
    <citation type="submission" date="2016-08" db="EMBL/GenBank/DDBJ databases">
        <title>Whole genome sequence of Mesorhizobium sp. strain UASWS1009 isolated from industrial sewage.</title>
        <authorList>
            <person name="Crovadore J."/>
            <person name="Calmin G."/>
            <person name="Chablais R."/>
            <person name="Cochard B."/>
            <person name="Lefort F."/>
        </authorList>
    </citation>
    <scope>NUCLEOTIDE SEQUENCE [LARGE SCALE GENOMIC DNA]</scope>
    <source>
        <strain evidence="2 3">UASWS1009</strain>
    </source>
</reference>
<dbReference type="Gene3D" id="2.60.120.590">
    <property type="entry name" value="Alpha-ketoglutarate-dependent dioxygenase AlkB-like"/>
    <property type="match status" value="1"/>
</dbReference>
<dbReference type="AlphaFoldDB" id="A0A1C2ED50"/>
<dbReference type="InterPro" id="IPR005123">
    <property type="entry name" value="Oxoglu/Fe-dep_dioxygenase_dom"/>
</dbReference>
<dbReference type="InterPro" id="IPR027450">
    <property type="entry name" value="AlkB-like"/>
</dbReference>
<feature type="domain" description="Fe2OG dioxygenase" evidence="1">
    <location>
        <begin position="96"/>
        <end position="188"/>
    </location>
</feature>